<protein>
    <submittedName>
        <fullName evidence="1">Uncharacterized protein</fullName>
    </submittedName>
</protein>
<accession>A0A0B6XUH6</accession>
<name>A0A0B6XUH6_9EUPU</name>
<feature type="non-terminal residue" evidence="1">
    <location>
        <position position="71"/>
    </location>
</feature>
<sequence length="71" mass="8118">NTQNKASVNLSISAKDKPQRRSIIEDVFKNGGNLHRALWCQMPEVIESGLLTKLTDQEKKVQEVRVVDNIW</sequence>
<gene>
    <name evidence="1" type="primary">ORF1617</name>
</gene>
<reference evidence="1" key="1">
    <citation type="submission" date="2014-12" db="EMBL/GenBank/DDBJ databases">
        <title>Insight into the proteome of Arion vulgaris.</title>
        <authorList>
            <person name="Aradska J."/>
            <person name="Bulat T."/>
            <person name="Smidak R."/>
            <person name="Sarate P."/>
            <person name="Gangsoo J."/>
            <person name="Sialana F."/>
            <person name="Bilban M."/>
            <person name="Lubec G."/>
        </authorList>
    </citation>
    <scope>NUCLEOTIDE SEQUENCE</scope>
    <source>
        <tissue evidence="1">Skin</tissue>
    </source>
</reference>
<organism evidence="1">
    <name type="scientific">Arion vulgaris</name>
    <dbReference type="NCBI Taxonomy" id="1028688"/>
    <lineage>
        <taxon>Eukaryota</taxon>
        <taxon>Metazoa</taxon>
        <taxon>Spiralia</taxon>
        <taxon>Lophotrochozoa</taxon>
        <taxon>Mollusca</taxon>
        <taxon>Gastropoda</taxon>
        <taxon>Heterobranchia</taxon>
        <taxon>Euthyneura</taxon>
        <taxon>Panpulmonata</taxon>
        <taxon>Eupulmonata</taxon>
        <taxon>Stylommatophora</taxon>
        <taxon>Helicina</taxon>
        <taxon>Arionoidea</taxon>
        <taxon>Arionidae</taxon>
        <taxon>Arion</taxon>
    </lineage>
</organism>
<evidence type="ECO:0000313" key="1">
    <source>
        <dbReference type="EMBL" id="CEK47559.1"/>
    </source>
</evidence>
<feature type="non-terminal residue" evidence="1">
    <location>
        <position position="1"/>
    </location>
</feature>
<proteinExistence type="predicted"/>
<dbReference type="EMBL" id="HACG01000694">
    <property type="protein sequence ID" value="CEK47559.1"/>
    <property type="molecule type" value="Transcribed_RNA"/>
</dbReference>
<dbReference type="AlphaFoldDB" id="A0A0B6XUH6"/>